<reference evidence="7" key="1">
    <citation type="journal article" date="2021" name="Evol. Appl.">
        <title>The genome of the Pyrenean desman and the effects of bottlenecks and inbreeding on the genomic landscape of an endangered species.</title>
        <authorList>
            <person name="Escoda L."/>
            <person name="Castresana J."/>
        </authorList>
    </citation>
    <scope>NUCLEOTIDE SEQUENCE</scope>
    <source>
        <strain evidence="7">IBE-C5619</strain>
    </source>
</reference>
<evidence type="ECO:0000256" key="2">
    <source>
        <dbReference type="ARBA" id="ARBA00022980"/>
    </source>
</evidence>
<evidence type="ECO:0000313" key="7">
    <source>
        <dbReference type="EMBL" id="KAG8520310.1"/>
    </source>
</evidence>
<dbReference type="SUPFAM" id="SSF54189">
    <property type="entry name" value="Ribosomal proteins S24e, L23 and L15e"/>
    <property type="match status" value="1"/>
</dbReference>
<accession>A0A8J6DUG2</accession>
<dbReference type="GO" id="GO:0022625">
    <property type="term" value="C:cytosolic large ribosomal subunit"/>
    <property type="evidence" value="ECO:0007669"/>
    <property type="project" value="TreeGrafter"/>
</dbReference>
<protein>
    <recommendedName>
        <fullName evidence="6">Ribosomal protein L15</fullName>
    </recommendedName>
</protein>
<keyword evidence="3 6" id="KW-0687">Ribonucleoprotein</keyword>
<dbReference type="GO" id="GO:0003723">
    <property type="term" value="F:RNA binding"/>
    <property type="evidence" value="ECO:0007669"/>
    <property type="project" value="TreeGrafter"/>
</dbReference>
<name>A0A8J6DUG2_GALPY</name>
<keyword evidence="2 6" id="KW-0689">Ribosomal protein</keyword>
<dbReference type="Pfam" id="PF00827">
    <property type="entry name" value="Ribosomal_L15e"/>
    <property type="match status" value="1"/>
</dbReference>
<dbReference type="PANTHER" id="PTHR11847:SF4">
    <property type="entry name" value="LARGE RIBOSOMAL SUBUNIT PROTEIN EL15"/>
    <property type="match status" value="1"/>
</dbReference>
<dbReference type="AlphaFoldDB" id="A0A8J6DUG2"/>
<dbReference type="InterPro" id="IPR000439">
    <property type="entry name" value="Ribosomal_eL15"/>
</dbReference>
<evidence type="ECO:0000256" key="3">
    <source>
        <dbReference type="ARBA" id="ARBA00023274"/>
    </source>
</evidence>
<comment type="caution">
    <text evidence="7">The sequence shown here is derived from an EMBL/GenBank/DDBJ whole genome shotgun (WGS) entry which is preliminary data.</text>
</comment>
<sequence length="125" mass="13806">YPTGTLQDPLFTGPNKTHRPGYKDSQSVSIYWIHVPHGDQKCPFPNSTIYNKSVYHGVNQLKFAKTSKSVAKEQVKFQHWTLRVLILALLVRIPHTDSLGFSQKSSILSALLNPSTSTGGVGLEG</sequence>
<dbReference type="Proteomes" id="UP000700334">
    <property type="component" value="Unassembled WGS sequence"/>
</dbReference>
<organism evidence="7 8">
    <name type="scientific">Galemys pyrenaicus</name>
    <name type="common">Iberian desman</name>
    <name type="synonym">Pyrenean desman</name>
    <dbReference type="NCBI Taxonomy" id="202257"/>
    <lineage>
        <taxon>Eukaryota</taxon>
        <taxon>Metazoa</taxon>
        <taxon>Chordata</taxon>
        <taxon>Craniata</taxon>
        <taxon>Vertebrata</taxon>
        <taxon>Euteleostomi</taxon>
        <taxon>Mammalia</taxon>
        <taxon>Eutheria</taxon>
        <taxon>Laurasiatheria</taxon>
        <taxon>Eulipotyphla</taxon>
        <taxon>Talpidae</taxon>
        <taxon>Galemys</taxon>
    </lineage>
</organism>
<comment type="subunit">
    <text evidence="5">Component of the large ribosomal subunit. Interacts with IFIT1 (via TPR repeats 1-4).</text>
</comment>
<dbReference type="InterPro" id="IPR012678">
    <property type="entry name" value="Ribosomal_uL23/eL15/eS24_sf"/>
</dbReference>
<evidence type="ECO:0000256" key="5">
    <source>
        <dbReference type="ARBA" id="ARBA00046623"/>
    </source>
</evidence>
<dbReference type="GO" id="GO:0003735">
    <property type="term" value="F:structural constituent of ribosome"/>
    <property type="evidence" value="ECO:0007669"/>
    <property type="project" value="InterPro"/>
</dbReference>
<dbReference type="EMBL" id="JAGFMF010011574">
    <property type="protein sequence ID" value="KAG8520310.1"/>
    <property type="molecule type" value="Genomic_DNA"/>
</dbReference>
<proteinExistence type="inferred from homology"/>
<evidence type="ECO:0000256" key="6">
    <source>
        <dbReference type="RuleBase" id="RU000663"/>
    </source>
</evidence>
<feature type="non-terminal residue" evidence="7">
    <location>
        <position position="1"/>
    </location>
</feature>
<dbReference type="Gene3D" id="3.40.1120.10">
    <property type="entry name" value="Ribosomal protein l15e"/>
    <property type="match status" value="1"/>
</dbReference>
<dbReference type="GO" id="GO:0002181">
    <property type="term" value="P:cytoplasmic translation"/>
    <property type="evidence" value="ECO:0007669"/>
    <property type="project" value="TreeGrafter"/>
</dbReference>
<comment type="similarity">
    <text evidence="1 6">Belongs to the eukaryotic ribosomal protein eL15 family.</text>
</comment>
<gene>
    <name evidence="7" type="ORF">J0S82_009061</name>
</gene>
<evidence type="ECO:0000313" key="8">
    <source>
        <dbReference type="Proteomes" id="UP000700334"/>
    </source>
</evidence>
<evidence type="ECO:0000256" key="1">
    <source>
        <dbReference type="ARBA" id="ARBA00006857"/>
    </source>
</evidence>
<feature type="non-terminal residue" evidence="7">
    <location>
        <position position="125"/>
    </location>
</feature>
<comment type="function">
    <text evidence="4">Component of the large ribosomal subunit. The ribosome is a large ribonucleoprotein complex responsible for the synthesis of proteins in the cell.</text>
</comment>
<keyword evidence="8" id="KW-1185">Reference proteome</keyword>
<dbReference type="PANTHER" id="PTHR11847">
    <property type="entry name" value="RIBOSOMAL PROTEIN L15"/>
    <property type="match status" value="1"/>
</dbReference>
<evidence type="ECO:0000256" key="4">
    <source>
        <dbReference type="ARBA" id="ARBA00034092"/>
    </source>
</evidence>
<dbReference type="InterPro" id="IPR024794">
    <property type="entry name" value="Rbsml_eL15_core_dom_sf"/>
</dbReference>